<evidence type="ECO:0000256" key="1">
    <source>
        <dbReference type="ARBA" id="ARBA00010995"/>
    </source>
</evidence>
<keyword evidence="4" id="KW-0521">NADP</keyword>
<dbReference type="eggNOG" id="KOG4180">
    <property type="taxonomic scope" value="Eukaryota"/>
</dbReference>
<keyword evidence="3" id="KW-0418">Kinase</keyword>
<dbReference type="PANTHER" id="PTHR20275:SF28">
    <property type="entry name" value="NADH KINASE"/>
    <property type="match status" value="1"/>
</dbReference>
<dbReference type="RefSeq" id="XP_002507922.1">
    <property type="nucleotide sequence ID" value="XM_002507876.1"/>
</dbReference>
<dbReference type="Gene3D" id="2.60.200.30">
    <property type="entry name" value="Probable inorganic polyphosphate/atp-NAD kinase, domain 2"/>
    <property type="match status" value="1"/>
</dbReference>
<organism evidence="6 7">
    <name type="scientific">Micromonas commoda (strain RCC299 / NOUM17 / CCMP2709)</name>
    <name type="common">Picoplanktonic green alga</name>
    <dbReference type="NCBI Taxonomy" id="296587"/>
    <lineage>
        <taxon>Eukaryota</taxon>
        <taxon>Viridiplantae</taxon>
        <taxon>Chlorophyta</taxon>
        <taxon>Mamiellophyceae</taxon>
        <taxon>Mamiellales</taxon>
        <taxon>Mamiellaceae</taxon>
        <taxon>Micromonas</taxon>
    </lineage>
</organism>
<dbReference type="InterPro" id="IPR002504">
    <property type="entry name" value="NADK"/>
</dbReference>
<dbReference type="OMA" id="KSVEWKA"/>
<dbReference type="FunCoup" id="C1FG19">
    <property type="interactions" value="123"/>
</dbReference>
<dbReference type="GeneID" id="8245845"/>
<dbReference type="Gene3D" id="3.40.50.10330">
    <property type="entry name" value="Probable inorganic polyphosphate/atp-NAD kinase, domain 1"/>
    <property type="match status" value="1"/>
</dbReference>
<evidence type="ECO:0000256" key="5">
    <source>
        <dbReference type="ARBA" id="ARBA00023027"/>
    </source>
</evidence>
<dbReference type="EMBL" id="CP001575">
    <property type="protein sequence ID" value="ACO69180.1"/>
    <property type="molecule type" value="Genomic_DNA"/>
</dbReference>
<comment type="similarity">
    <text evidence="1">Belongs to the NAD kinase family.</text>
</comment>
<dbReference type="PANTHER" id="PTHR20275">
    <property type="entry name" value="NAD KINASE"/>
    <property type="match status" value="1"/>
</dbReference>
<dbReference type="InterPro" id="IPR017437">
    <property type="entry name" value="ATP-NAD_kinase_PpnK-typ_C"/>
</dbReference>
<keyword evidence="2" id="KW-0808">Transferase</keyword>
<dbReference type="SUPFAM" id="SSF111331">
    <property type="entry name" value="NAD kinase/diacylglycerol kinase-like"/>
    <property type="match status" value="1"/>
</dbReference>
<dbReference type="GO" id="GO:0019674">
    <property type="term" value="P:NAD+ metabolic process"/>
    <property type="evidence" value="ECO:0007669"/>
    <property type="project" value="InterPro"/>
</dbReference>
<keyword evidence="7" id="KW-1185">Reference proteome</keyword>
<dbReference type="GO" id="GO:0006741">
    <property type="term" value="P:NADP+ biosynthetic process"/>
    <property type="evidence" value="ECO:0007669"/>
    <property type="project" value="InterPro"/>
</dbReference>
<dbReference type="InterPro" id="IPR017438">
    <property type="entry name" value="ATP-NAD_kinase_N"/>
</dbReference>
<accession>C1FG19</accession>
<dbReference type="GO" id="GO:0003951">
    <property type="term" value="F:NAD+ kinase activity"/>
    <property type="evidence" value="ECO:0007669"/>
    <property type="project" value="InterPro"/>
</dbReference>
<evidence type="ECO:0000256" key="2">
    <source>
        <dbReference type="ARBA" id="ARBA00022679"/>
    </source>
</evidence>
<proteinExistence type="inferred from homology"/>
<keyword evidence="5" id="KW-0520">NAD</keyword>
<dbReference type="AlphaFoldDB" id="C1FG19"/>
<protein>
    <recommendedName>
        <fullName evidence="8">ATP-NAD kinase</fullName>
    </recommendedName>
</protein>
<gene>
    <name evidence="6" type="ORF">MICPUN_84626</name>
</gene>
<name>C1FG19_MICCC</name>
<dbReference type="InterPro" id="IPR016064">
    <property type="entry name" value="NAD/diacylglycerol_kinase_sf"/>
</dbReference>
<dbReference type="Proteomes" id="UP000002009">
    <property type="component" value="Chromosome 8"/>
</dbReference>
<sequence>MNRLRERHDTHMTQVDRITEWLTARGVDMTSVMRDDATQDHVREADLVLALGGDGTTLIASHLIRDRAGPPLLGVNTDRASINDLATLYRSSEPVDMRRSTGHLCATTASGDMTKVLTEVLNGDVAPTELARIRCVVAGEELAPALNDVLIAHPSPGAVSRYSVHVGGALGPPLWFHVRSSGLRACTASGSTAAMRSAGGEPMHYLSRRMQFMDREPIYHDHAPPPSDGHGFYEEGKEMCLRWNSRVGTVYLDGAHVTHAVKMGDRVTLSTNAPPLRLFTSAWFRRNHADRWPTLRKPDSAGEEDWIIE</sequence>
<evidence type="ECO:0000256" key="3">
    <source>
        <dbReference type="ARBA" id="ARBA00022777"/>
    </source>
</evidence>
<evidence type="ECO:0000256" key="4">
    <source>
        <dbReference type="ARBA" id="ARBA00022857"/>
    </source>
</evidence>
<reference evidence="6 7" key="1">
    <citation type="journal article" date="2009" name="Science">
        <title>Green evolution and dynamic adaptations revealed by genomes of the marine picoeukaryotes Micromonas.</title>
        <authorList>
            <person name="Worden A.Z."/>
            <person name="Lee J.H."/>
            <person name="Mock T."/>
            <person name="Rouze P."/>
            <person name="Simmons M.P."/>
            <person name="Aerts A.L."/>
            <person name="Allen A.E."/>
            <person name="Cuvelier M.L."/>
            <person name="Derelle E."/>
            <person name="Everett M.V."/>
            <person name="Foulon E."/>
            <person name="Grimwood J."/>
            <person name="Gundlach H."/>
            <person name="Henrissat B."/>
            <person name="Napoli C."/>
            <person name="McDonald S.M."/>
            <person name="Parker M.S."/>
            <person name="Rombauts S."/>
            <person name="Salamov A."/>
            <person name="Von Dassow P."/>
            <person name="Badger J.H."/>
            <person name="Coutinho P.M."/>
            <person name="Demir E."/>
            <person name="Dubchak I."/>
            <person name="Gentemann C."/>
            <person name="Eikrem W."/>
            <person name="Gready J.E."/>
            <person name="John U."/>
            <person name="Lanier W."/>
            <person name="Lindquist E.A."/>
            <person name="Lucas S."/>
            <person name="Mayer K.F."/>
            <person name="Moreau H."/>
            <person name="Not F."/>
            <person name="Otillar R."/>
            <person name="Panaud O."/>
            <person name="Pangilinan J."/>
            <person name="Paulsen I."/>
            <person name="Piegu B."/>
            <person name="Poliakov A."/>
            <person name="Robbens S."/>
            <person name="Schmutz J."/>
            <person name="Toulza E."/>
            <person name="Wyss T."/>
            <person name="Zelensky A."/>
            <person name="Zhou K."/>
            <person name="Armbrust E.V."/>
            <person name="Bhattacharya D."/>
            <person name="Goodenough U.W."/>
            <person name="Van de Peer Y."/>
            <person name="Grigoriev I.V."/>
        </authorList>
    </citation>
    <scope>NUCLEOTIDE SEQUENCE [LARGE SCALE GENOMIC DNA]</scope>
    <source>
        <strain evidence="7">RCC299 / NOUM17</strain>
    </source>
</reference>
<dbReference type="Pfam" id="PF01513">
    <property type="entry name" value="NAD_kinase"/>
    <property type="match status" value="1"/>
</dbReference>
<evidence type="ECO:0000313" key="6">
    <source>
        <dbReference type="EMBL" id="ACO69180.1"/>
    </source>
</evidence>
<dbReference type="STRING" id="296587.C1FG19"/>
<dbReference type="OrthoDB" id="185618at2759"/>
<dbReference type="KEGG" id="mis:MICPUN_84626"/>
<dbReference type="InParanoid" id="C1FG19"/>
<evidence type="ECO:0008006" key="8">
    <source>
        <dbReference type="Google" id="ProtNLM"/>
    </source>
</evidence>
<evidence type="ECO:0000313" key="7">
    <source>
        <dbReference type="Proteomes" id="UP000002009"/>
    </source>
</evidence>